<comment type="similarity">
    <text evidence="1 3">Belongs to the short-chain dehydrogenases/reductases (SDR) family.</text>
</comment>
<evidence type="ECO:0000256" key="1">
    <source>
        <dbReference type="ARBA" id="ARBA00006484"/>
    </source>
</evidence>
<sequence length="278" mass="29467">MMKTWLITGVGKGLGKDLAETVLQRGDRVVGTVRSERDAQTFAETDPQLAVPIFLDVTHFDDIHETINEVEKRFGQIDVLVNNAGYGLTGAIEETPLDKIKALFEVNVLGAVAMIQAVLPGMRQHRSGHIINITSVSGLAPWAGTGIYGASKYAMECIGQTLADEVQPLGIHVTNVAPGGMRTDFSGGSLDSAPPSISDYDGTAHLAHEVLTEGKGKEPSSPTKIAHAICEMTEMDVPPTLLVLGSDAYKYAIGHLANLSDGIEAFKNVSLAVSADGM</sequence>
<evidence type="ECO:0000256" key="2">
    <source>
        <dbReference type="ARBA" id="ARBA00023002"/>
    </source>
</evidence>
<dbReference type="Pfam" id="PF00106">
    <property type="entry name" value="adh_short"/>
    <property type="match status" value="1"/>
</dbReference>
<dbReference type="InterPro" id="IPR036291">
    <property type="entry name" value="NAD(P)-bd_dom_sf"/>
</dbReference>
<dbReference type="PANTHER" id="PTHR43976">
    <property type="entry name" value="SHORT CHAIN DEHYDROGENASE"/>
    <property type="match status" value="1"/>
</dbReference>
<dbReference type="NCBIfam" id="NF004824">
    <property type="entry name" value="PRK06180.1"/>
    <property type="match status" value="1"/>
</dbReference>
<dbReference type="PRINTS" id="PR00081">
    <property type="entry name" value="GDHRDH"/>
</dbReference>
<dbReference type="Gene3D" id="3.40.50.720">
    <property type="entry name" value="NAD(P)-binding Rossmann-like Domain"/>
    <property type="match status" value="1"/>
</dbReference>
<dbReference type="SUPFAM" id="SSF51735">
    <property type="entry name" value="NAD(P)-binding Rossmann-fold domains"/>
    <property type="match status" value="1"/>
</dbReference>
<protein>
    <submittedName>
        <fullName evidence="4">Putative oxidoreductase</fullName>
    </submittedName>
</protein>
<dbReference type="EMBL" id="KZ155802">
    <property type="protein sequence ID" value="OUS44791.1"/>
    <property type="molecule type" value="Genomic_DNA"/>
</dbReference>
<dbReference type="CDD" id="cd05374">
    <property type="entry name" value="17beta-HSD-like_SDR_c"/>
    <property type="match status" value="1"/>
</dbReference>
<evidence type="ECO:0000256" key="3">
    <source>
        <dbReference type="RuleBase" id="RU000363"/>
    </source>
</evidence>
<dbReference type="AlphaFoldDB" id="A0A1Y5I5N7"/>
<proteinExistence type="inferred from homology"/>
<gene>
    <name evidence="4" type="ORF">BE221DRAFT_200956</name>
</gene>
<organism evidence="4">
    <name type="scientific">Ostreococcus tauri</name>
    <name type="common">Marine green alga</name>
    <dbReference type="NCBI Taxonomy" id="70448"/>
    <lineage>
        <taxon>Eukaryota</taxon>
        <taxon>Viridiplantae</taxon>
        <taxon>Chlorophyta</taxon>
        <taxon>Mamiellophyceae</taxon>
        <taxon>Mamiellales</taxon>
        <taxon>Bathycoccaceae</taxon>
        <taxon>Ostreococcus</taxon>
    </lineage>
</organism>
<dbReference type="GO" id="GO:0016491">
    <property type="term" value="F:oxidoreductase activity"/>
    <property type="evidence" value="ECO:0007669"/>
    <property type="project" value="UniProtKB-KW"/>
</dbReference>
<dbReference type="InterPro" id="IPR020904">
    <property type="entry name" value="Sc_DH/Rdtase_CS"/>
</dbReference>
<dbReference type="InterPro" id="IPR002347">
    <property type="entry name" value="SDR_fam"/>
</dbReference>
<dbReference type="Proteomes" id="UP000195557">
    <property type="component" value="Unassembled WGS sequence"/>
</dbReference>
<evidence type="ECO:0000313" key="4">
    <source>
        <dbReference type="EMBL" id="OUS44791.1"/>
    </source>
</evidence>
<dbReference type="PRINTS" id="PR00080">
    <property type="entry name" value="SDRFAMILY"/>
</dbReference>
<keyword evidence="2" id="KW-0560">Oxidoreductase</keyword>
<dbReference type="PROSITE" id="PS00061">
    <property type="entry name" value="ADH_SHORT"/>
    <property type="match status" value="1"/>
</dbReference>
<accession>A0A1Y5I5N7</accession>
<dbReference type="InterPro" id="IPR051911">
    <property type="entry name" value="SDR_oxidoreductase"/>
</dbReference>
<dbReference type="PANTHER" id="PTHR43976:SF16">
    <property type="entry name" value="SHORT-CHAIN DEHYDROGENASE_REDUCTASE FAMILY PROTEIN"/>
    <property type="match status" value="1"/>
</dbReference>
<reference evidence="4" key="1">
    <citation type="submission" date="2017-04" db="EMBL/GenBank/DDBJ databases">
        <title>Population genomics of picophytoplankton unveils novel chromosome hypervariability.</title>
        <authorList>
            <consortium name="DOE Joint Genome Institute"/>
            <person name="Blanc-Mathieu R."/>
            <person name="Krasovec M."/>
            <person name="Hebrard M."/>
            <person name="Yau S."/>
            <person name="Desgranges E."/>
            <person name="Martin J."/>
            <person name="Schackwitz W."/>
            <person name="Kuo A."/>
            <person name="Salin G."/>
            <person name="Donnadieu C."/>
            <person name="Desdevises Y."/>
            <person name="Sanchez-Ferandin S."/>
            <person name="Moreau H."/>
            <person name="Rivals E."/>
            <person name="Grigoriev I.V."/>
            <person name="Grimsley N."/>
            <person name="Eyre-Walker A."/>
            <person name="Piganeau G."/>
        </authorList>
    </citation>
    <scope>NUCLEOTIDE SEQUENCE [LARGE SCALE GENOMIC DNA]</scope>
    <source>
        <strain evidence="4">RCC 1115</strain>
    </source>
</reference>
<name>A0A1Y5I5N7_OSTTA</name>